<reference evidence="3 4" key="1">
    <citation type="journal article" date="2019" name="Appl. Environ. Microbiol.">
        <title>Genetic determinants of hydroxycinnamic acid metabolism in heterofermentative lactobacilli.</title>
        <authorList>
            <person name="Gaur G."/>
            <person name="Oh J.H."/>
            <person name="Filannino P."/>
            <person name="Gobbetti M."/>
            <person name="van Pijkeren J.P."/>
            <person name="Ganzle M.G."/>
        </authorList>
    </citation>
    <scope>NUCLEOTIDE SEQUENCE [LARGE SCALE GENOMIC DNA]</scope>
    <source>
        <strain evidence="3 4">FUA3583</strain>
    </source>
</reference>
<accession>A0A7C9N404</accession>
<keyword evidence="2" id="KW-1277">Toxin-antitoxin system</keyword>
<sequence>MKRELREKHLKRFNHVYYSEKHLSKKIDTLPYWMDSYGYWLNKEDENNLPKYYRRFRAGIVVMVDFGVRIGSEISQGHFALVLSKKDSIYNRNLIVVPLSSKDHRKQNYLPLGDALFSNILIHFQKQISLLRDKLIHLSTRIKSVPSELDINFSNAEIAFLKARNLDIRSFDKNLEIENYQASGLYHFINQLKNVSNHEDINSIELFIKHAEAIFTQADKINMEAKQIDAELSQLTILQKKIAKYNKNTFVDVANIQAISKLRIKKFSTYNISENIIFHDAILKRVKDRLMDFI</sequence>
<dbReference type="EMBL" id="WEZT01000014">
    <property type="protein sequence ID" value="MYV05669.1"/>
    <property type="molecule type" value="Genomic_DNA"/>
</dbReference>
<comment type="similarity">
    <text evidence="1">Belongs to the PemK/MazF family.</text>
</comment>
<proteinExistence type="inferred from homology"/>
<evidence type="ECO:0000256" key="2">
    <source>
        <dbReference type="ARBA" id="ARBA00022649"/>
    </source>
</evidence>
<evidence type="ECO:0000313" key="4">
    <source>
        <dbReference type="Proteomes" id="UP000480570"/>
    </source>
</evidence>
<evidence type="ECO:0008006" key="5">
    <source>
        <dbReference type="Google" id="ProtNLM"/>
    </source>
</evidence>
<gene>
    <name evidence="3" type="ORF">GB992_07410</name>
</gene>
<organism evidence="3 4">
    <name type="scientific">Furfurilactobacillus rossiae</name>
    <dbReference type="NCBI Taxonomy" id="231049"/>
    <lineage>
        <taxon>Bacteria</taxon>
        <taxon>Bacillati</taxon>
        <taxon>Bacillota</taxon>
        <taxon>Bacilli</taxon>
        <taxon>Lactobacillales</taxon>
        <taxon>Lactobacillaceae</taxon>
        <taxon>Furfurilactobacillus</taxon>
    </lineage>
</organism>
<dbReference type="Proteomes" id="UP000480570">
    <property type="component" value="Unassembled WGS sequence"/>
</dbReference>
<evidence type="ECO:0000313" key="3">
    <source>
        <dbReference type="EMBL" id="MYV05669.1"/>
    </source>
</evidence>
<dbReference type="GO" id="GO:0003677">
    <property type="term" value="F:DNA binding"/>
    <property type="evidence" value="ECO:0007669"/>
    <property type="project" value="InterPro"/>
</dbReference>
<comment type="caution">
    <text evidence="3">The sequence shown here is derived from an EMBL/GenBank/DDBJ whole genome shotgun (WGS) entry which is preliminary data.</text>
</comment>
<dbReference type="InterPro" id="IPR003477">
    <property type="entry name" value="PemK-like"/>
</dbReference>
<dbReference type="Pfam" id="PF02452">
    <property type="entry name" value="PemK_toxin"/>
    <property type="match status" value="1"/>
</dbReference>
<evidence type="ECO:0000256" key="1">
    <source>
        <dbReference type="ARBA" id="ARBA00007521"/>
    </source>
</evidence>
<dbReference type="SUPFAM" id="SSF50118">
    <property type="entry name" value="Cell growth inhibitor/plasmid maintenance toxic component"/>
    <property type="match status" value="1"/>
</dbReference>
<name>A0A7C9N404_9LACO</name>
<dbReference type="Gene3D" id="2.30.30.110">
    <property type="match status" value="1"/>
</dbReference>
<dbReference type="InterPro" id="IPR011067">
    <property type="entry name" value="Plasmid_toxin/cell-grow_inhib"/>
</dbReference>
<protein>
    <recommendedName>
        <fullName evidence="5">Type II toxin-antitoxin system PemK/MazF family toxin</fullName>
    </recommendedName>
</protein>
<dbReference type="AlphaFoldDB" id="A0A7C9N404"/>